<dbReference type="PROSITE" id="PS51517">
    <property type="entry name" value="NDT80"/>
    <property type="match status" value="1"/>
</dbReference>
<sequence length="488" mass="53503">MEPSGTGRQSMDVLGENEALQQFFCGQDVSGVMDSTVVDISMLEQYLSSEMDHSAVMLPASPPDSGSETCSPPLEPGSSCHFTDRAGGPQQGRPHRPHHTGPTDPYVKTAAPLTLPDGGLHQGQRPHAPLLPPSVSWLFVPGVPLPPCHIHRTCVSQRQEKTAIRILNPDPRWVTPAHTKGPLTGADCGSDALGYDSDGHSGSSGQGPCQSLTWDRYQPDGWSALYDDGHEGLSAPAYHVDTDKGFSYSSTDEAFVCQKKNHFQVTVHVGIARSPKCVRTPSGPQPINSFHVKVFGVKLEAQNHLITIEQSQPDRRKRPFQPVRVDLPEDKVTKVTLGRLHFGETTANNMRKKGKPNPDQRYFLLVVALYASVKEESYLLVAHVSERIIVRASNPAQFESDSDVQWQRGQAADTVVHHGRVGINTSAPDEALVVCGNAKIMGTVMHPSDRRAKQNIQEVNPTDQLKRIAQMRIVEYDYKPEFATKNGD</sequence>
<dbReference type="InterPro" id="IPR030392">
    <property type="entry name" value="S74_ICA"/>
</dbReference>
<evidence type="ECO:0000256" key="5">
    <source>
        <dbReference type="ARBA" id="ARBA00023136"/>
    </source>
</evidence>
<feature type="domain" description="NDT80" evidence="8">
    <location>
        <begin position="118"/>
        <end position="402"/>
    </location>
</feature>
<dbReference type="FunFam" id="2.60.40.1390:FF:000001">
    <property type="entry name" value="Myelin gene regulatory factor"/>
    <property type="match status" value="1"/>
</dbReference>
<dbReference type="InterPro" id="IPR008967">
    <property type="entry name" value="p53-like_TF_DNA-bd_sf"/>
</dbReference>
<dbReference type="GO" id="GO:0045893">
    <property type="term" value="P:positive regulation of DNA-templated transcription"/>
    <property type="evidence" value="ECO:0007669"/>
    <property type="project" value="TreeGrafter"/>
</dbReference>
<feature type="region of interest" description="Disordered" evidence="7">
    <location>
        <begin position="56"/>
        <end position="127"/>
    </location>
</feature>
<dbReference type="PROSITE" id="PS51688">
    <property type="entry name" value="ICA"/>
    <property type="match status" value="1"/>
</dbReference>
<keyword evidence="3" id="KW-1133">Transmembrane helix</keyword>
<organism evidence="10 11">
    <name type="scientific">Anguilla anguilla</name>
    <name type="common">European freshwater eel</name>
    <name type="synonym">Muraena anguilla</name>
    <dbReference type="NCBI Taxonomy" id="7936"/>
    <lineage>
        <taxon>Eukaryota</taxon>
        <taxon>Metazoa</taxon>
        <taxon>Chordata</taxon>
        <taxon>Craniata</taxon>
        <taxon>Vertebrata</taxon>
        <taxon>Euteleostomi</taxon>
        <taxon>Actinopterygii</taxon>
        <taxon>Neopterygii</taxon>
        <taxon>Teleostei</taxon>
        <taxon>Anguilliformes</taxon>
        <taxon>Anguillidae</taxon>
        <taxon>Anguilla</taxon>
    </lineage>
</organism>
<evidence type="ECO:0000256" key="3">
    <source>
        <dbReference type="ARBA" id="ARBA00022989"/>
    </source>
</evidence>
<evidence type="ECO:0000259" key="9">
    <source>
        <dbReference type="PROSITE" id="PS51688"/>
    </source>
</evidence>
<evidence type="ECO:0000313" key="11">
    <source>
        <dbReference type="Proteomes" id="UP001044222"/>
    </source>
</evidence>
<dbReference type="InterPro" id="IPR024061">
    <property type="entry name" value="NDT80_DNA-bd_dom"/>
</dbReference>
<dbReference type="Pfam" id="PF05224">
    <property type="entry name" value="NDT80_PhoG"/>
    <property type="match status" value="1"/>
</dbReference>
<comment type="caution">
    <text evidence="10">The sequence shown here is derived from an EMBL/GenBank/DDBJ whole genome shotgun (WGS) entry which is preliminary data.</text>
</comment>
<proteinExistence type="predicted"/>
<protein>
    <recommendedName>
        <fullName evidence="12">NDT80 domain-containing protein</fullName>
    </recommendedName>
</protein>
<feature type="DNA-binding region" description="NDT80" evidence="6">
    <location>
        <begin position="118"/>
        <end position="402"/>
    </location>
</feature>
<keyword evidence="11" id="KW-1185">Reference proteome</keyword>
<dbReference type="GO" id="GO:0016540">
    <property type="term" value="P:protein autoprocessing"/>
    <property type="evidence" value="ECO:0007669"/>
    <property type="project" value="TreeGrafter"/>
</dbReference>
<feature type="domain" description="Peptidase S74" evidence="9">
    <location>
        <begin position="448"/>
        <end position="488"/>
    </location>
</feature>
<comment type="subcellular location">
    <subcellularLocation>
        <location evidence="1">Membrane</location>
        <topology evidence="1">Single-pass membrane protein</topology>
    </subcellularLocation>
</comment>
<evidence type="ECO:0008006" key="12">
    <source>
        <dbReference type="Google" id="ProtNLM"/>
    </source>
</evidence>
<dbReference type="PANTHER" id="PTHR13029">
    <property type="match status" value="1"/>
</dbReference>
<evidence type="ECO:0000259" key="8">
    <source>
        <dbReference type="PROSITE" id="PS51517"/>
    </source>
</evidence>
<evidence type="ECO:0000256" key="7">
    <source>
        <dbReference type="SAM" id="MobiDB-lite"/>
    </source>
</evidence>
<dbReference type="EMBL" id="JAFIRN010000007">
    <property type="protein sequence ID" value="KAG5846145.1"/>
    <property type="molecule type" value="Genomic_DNA"/>
</dbReference>
<dbReference type="InterPro" id="IPR051577">
    <property type="entry name" value="MRF-like"/>
</dbReference>
<dbReference type="InterPro" id="IPR037141">
    <property type="entry name" value="NDT80_DNA-bd_dom_sf"/>
</dbReference>
<dbReference type="Pfam" id="PF13884">
    <property type="entry name" value="Peptidase_S74"/>
    <property type="match status" value="1"/>
</dbReference>
<reference evidence="10" key="1">
    <citation type="submission" date="2021-01" db="EMBL/GenBank/DDBJ databases">
        <title>A chromosome-scale assembly of European eel, Anguilla anguilla.</title>
        <authorList>
            <person name="Henkel C."/>
            <person name="Jong-Raadsen S.A."/>
            <person name="Dufour S."/>
            <person name="Weltzien F.-A."/>
            <person name="Palstra A.P."/>
            <person name="Pelster B."/>
            <person name="Spaink H.P."/>
            <person name="Van Den Thillart G.E."/>
            <person name="Jansen H."/>
            <person name="Zahm M."/>
            <person name="Klopp C."/>
            <person name="Cedric C."/>
            <person name="Louis A."/>
            <person name="Berthelot C."/>
            <person name="Parey E."/>
            <person name="Roest Crollius H."/>
            <person name="Montfort J."/>
            <person name="Robinson-Rechavi M."/>
            <person name="Bucao C."/>
            <person name="Bouchez O."/>
            <person name="Gislard M."/>
            <person name="Lluch J."/>
            <person name="Milhes M."/>
            <person name="Lampietro C."/>
            <person name="Lopez Roques C."/>
            <person name="Donnadieu C."/>
            <person name="Braasch I."/>
            <person name="Desvignes T."/>
            <person name="Postlethwait J."/>
            <person name="Bobe J."/>
            <person name="Guiguen Y."/>
            <person name="Dirks R."/>
        </authorList>
    </citation>
    <scope>NUCLEOTIDE SEQUENCE</scope>
    <source>
        <strain evidence="10">Tag_6206</strain>
        <tissue evidence="10">Liver</tissue>
    </source>
</reference>
<keyword evidence="5" id="KW-0472">Membrane</keyword>
<accession>A0A9D3MF66</accession>
<dbReference type="Proteomes" id="UP001044222">
    <property type="component" value="Chromosome 7"/>
</dbReference>
<dbReference type="GO" id="GO:0005634">
    <property type="term" value="C:nucleus"/>
    <property type="evidence" value="ECO:0007669"/>
    <property type="project" value="TreeGrafter"/>
</dbReference>
<gene>
    <name evidence="10" type="ORF">ANANG_G00146680</name>
</gene>
<dbReference type="GO" id="GO:0043565">
    <property type="term" value="F:sequence-specific DNA binding"/>
    <property type="evidence" value="ECO:0007669"/>
    <property type="project" value="TreeGrafter"/>
</dbReference>
<dbReference type="GO" id="GO:0003700">
    <property type="term" value="F:DNA-binding transcription factor activity"/>
    <property type="evidence" value="ECO:0007669"/>
    <property type="project" value="UniProtKB-UniRule"/>
</dbReference>
<keyword evidence="4 6" id="KW-0238">DNA-binding</keyword>
<evidence type="ECO:0000256" key="1">
    <source>
        <dbReference type="ARBA" id="ARBA00004167"/>
    </source>
</evidence>
<dbReference type="GO" id="GO:0005789">
    <property type="term" value="C:endoplasmic reticulum membrane"/>
    <property type="evidence" value="ECO:0007669"/>
    <property type="project" value="TreeGrafter"/>
</dbReference>
<keyword evidence="2" id="KW-0812">Transmembrane</keyword>
<dbReference type="PANTHER" id="PTHR13029:SF17">
    <property type="entry name" value="MYELIN REGULATORY FACTOR-LIKE PROTEIN"/>
    <property type="match status" value="1"/>
</dbReference>
<name>A0A9D3MF66_ANGAN</name>
<evidence type="ECO:0000256" key="4">
    <source>
        <dbReference type="ARBA" id="ARBA00023125"/>
    </source>
</evidence>
<evidence type="ECO:0000256" key="2">
    <source>
        <dbReference type="ARBA" id="ARBA00022692"/>
    </source>
</evidence>
<dbReference type="SUPFAM" id="SSF49417">
    <property type="entry name" value="p53-like transcription factors"/>
    <property type="match status" value="1"/>
</dbReference>
<evidence type="ECO:0000313" key="10">
    <source>
        <dbReference type="EMBL" id="KAG5846145.1"/>
    </source>
</evidence>
<dbReference type="AlphaFoldDB" id="A0A9D3MF66"/>
<evidence type="ECO:0000256" key="6">
    <source>
        <dbReference type="PROSITE-ProRule" id="PRU00850"/>
    </source>
</evidence>
<dbReference type="Gene3D" id="2.60.40.1390">
    <property type="entry name" value="NDT80 DNA-binding domain"/>
    <property type="match status" value="2"/>
</dbReference>